<keyword evidence="1" id="KW-1185">Reference proteome</keyword>
<dbReference type="STRING" id="75913.A0A0K0F0R2"/>
<organism evidence="1 2">
    <name type="scientific">Strongyloides venezuelensis</name>
    <name type="common">Threadworm</name>
    <dbReference type="NCBI Taxonomy" id="75913"/>
    <lineage>
        <taxon>Eukaryota</taxon>
        <taxon>Metazoa</taxon>
        <taxon>Ecdysozoa</taxon>
        <taxon>Nematoda</taxon>
        <taxon>Chromadorea</taxon>
        <taxon>Rhabditida</taxon>
        <taxon>Tylenchina</taxon>
        <taxon>Panagrolaimomorpha</taxon>
        <taxon>Strongyloidoidea</taxon>
        <taxon>Strongyloididae</taxon>
        <taxon>Strongyloides</taxon>
    </lineage>
</organism>
<dbReference type="AlphaFoldDB" id="A0A0K0F0R2"/>
<protein>
    <submittedName>
        <fullName evidence="2">PH domain-containing protein</fullName>
    </submittedName>
</protein>
<reference evidence="1" key="1">
    <citation type="submission" date="2014-07" db="EMBL/GenBank/DDBJ databases">
        <authorList>
            <person name="Martin A.A"/>
            <person name="De Silva N."/>
        </authorList>
    </citation>
    <scope>NUCLEOTIDE SEQUENCE</scope>
</reference>
<dbReference type="Proteomes" id="UP000035680">
    <property type="component" value="Unassembled WGS sequence"/>
</dbReference>
<reference evidence="2" key="2">
    <citation type="submission" date="2015-08" db="UniProtKB">
        <authorList>
            <consortium name="WormBaseParasite"/>
        </authorList>
    </citation>
    <scope>IDENTIFICATION</scope>
</reference>
<dbReference type="WBParaSite" id="SVE_0237800.1">
    <property type="protein sequence ID" value="SVE_0237800.1"/>
    <property type="gene ID" value="SVE_0237800"/>
</dbReference>
<sequence>MKFWKSCEDEYGGQSPASEFSYKEDSFYINVRCESSDLKCVYQHKRIFLSSECSDDCKNWLQYLNGIFKLIRHELDVNP</sequence>
<evidence type="ECO:0000313" key="2">
    <source>
        <dbReference type="WBParaSite" id="SVE_0237800.1"/>
    </source>
</evidence>
<accession>A0A0K0F0R2</accession>
<evidence type="ECO:0000313" key="1">
    <source>
        <dbReference type="Proteomes" id="UP000035680"/>
    </source>
</evidence>
<proteinExistence type="predicted"/>
<name>A0A0K0F0R2_STRVS</name>